<evidence type="ECO:0000313" key="11">
    <source>
        <dbReference type="Proteomes" id="UP000319280"/>
    </source>
</evidence>
<dbReference type="InterPro" id="IPR023027">
    <property type="entry name" value="Mannitol_DH_CS"/>
</dbReference>
<dbReference type="Gene3D" id="1.10.1040.10">
    <property type="entry name" value="N-(1-d-carboxylethyl)-l-norvaline Dehydrogenase, domain 2"/>
    <property type="match status" value="1"/>
</dbReference>
<evidence type="ECO:0000256" key="1">
    <source>
        <dbReference type="ARBA" id="ARBA00006541"/>
    </source>
</evidence>
<evidence type="ECO:0000256" key="2">
    <source>
        <dbReference type="ARBA" id="ARBA00012939"/>
    </source>
</evidence>
<comment type="similarity">
    <text evidence="1 7">Belongs to the mannitol dehydrogenase family.</text>
</comment>
<dbReference type="NCBIfam" id="NF002647">
    <property type="entry name" value="PRK02318.1-3"/>
    <property type="match status" value="1"/>
</dbReference>
<evidence type="ECO:0000256" key="4">
    <source>
        <dbReference type="ARBA" id="ARBA00023002"/>
    </source>
</evidence>
<proteinExistence type="inferred from homology"/>
<keyword evidence="4 7" id="KW-0560">Oxidoreductase</keyword>
<dbReference type="PANTHER" id="PTHR30524">
    <property type="entry name" value="MANNITOL-1-PHOSPHATE 5-DEHYDROGENASE"/>
    <property type="match status" value="1"/>
</dbReference>
<feature type="domain" description="Mannitol dehydrogenase N-terminal" evidence="8">
    <location>
        <begin position="1"/>
        <end position="196"/>
    </location>
</feature>
<dbReference type="Pfam" id="PF08125">
    <property type="entry name" value="Mannitol_dh_C"/>
    <property type="match status" value="1"/>
</dbReference>
<evidence type="ECO:0000313" key="10">
    <source>
        <dbReference type="EMBL" id="TRM10549.1"/>
    </source>
</evidence>
<dbReference type="NCBIfam" id="NF002652">
    <property type="entry name" value="PRK02318.2-5"/>
    <property type="match status" value="1"/>
</dbReference>
<evidence type="ECO:0000256" key="5">
    <source>
        <dbReference type="ARBA" id="ARBA00023027"/>
    </source>
</evidence>
<comment type="catalytic activity">
    <reaction evidence="6 7">
        <text>D-mannitol 1-phosphate + NAD(+) = beta-D-fructose 6-phosphate + NADH + H(+)</text>
        <dbReference type="Rhea" id="RHEA:19661"/>
        <dbReference type="ChEBI" id="CHEBI:15378"/>
        <dbReference type="ChEBI" id="CHEBI:57540"/>
        <dbReference type="ChEBI" id="CHEBI:57634"/>
        <dbReference type="ChEBI" id="CHEBI:57945"/>
        <dbReference type="ChEBI" id="CHEBI:61381"/>
        <dbReference type="EC" id="1.1.1.17"/>
    </reaction>
</comment>
<keyword evidence="11" id="KW-1185">Reference proteome</keyword>
<name>A0A549YF80_9BACI</name>
<keyword evidence="5 7" id="KW-0520">NAD</keyword>
<dbReference type="InterPro" id="IPR013131">
    <property type="entry name" value="Mannitol_DH_N"/>
</dbReference>
<evidence type="ECO:0000259" key="9">
    <source>
        <dbReference type="Pfam" id="PF08125"/>
    </source>
</evidence>
<organism evidence="10 11">
    <name type="scientific">Lentibacillus cibarius</name>
    <dbReference type="NCBI Taxonomy" id="2583219"/>
    <lineage>
        <taxon>Bacteria</taxon>
        <taxon>Bacillati</taxon>
        <taxon>Bacillota</taxon>
        <taxon>Bacilli</taxon>
        <taxon>Bacillales</taxon>
        <taxon>Bacillaceae</taxon>
        <taxon>Lentibacillus</taxon>
    </lineage>
</organism>
<dbReference type="PROSITE" id="PS00974">
    <property type="entry name" value="MANNITOL_DHGENASE"/>
    <property type="match status" value="1"/>
</dbReference>
<evidence type="ECO:0000259" key="8">
    <source>
        <dbReference type="Pfam" id="PF01232"/>
    </source>
</evidence>
<dbReference type="InterPro" id="IPR013118">
    <property type="entry name" value="Mannitol_DH_C"/>
</dbReference>
<comment type="caution">
    <text evidence="10">The sequence shown here is derived from an EMBL/GenBank/DDBJ whole genome shotgun (WGS) entry which is preliminary data.</text>
</comment>
<dbReference type="RefSeq" id="WP_142789838.1">
    <property type="nucleotide sequence ID" value="NZ_VJMZ01000001.1"/>
</dbReference>
<dbReference type="InterPro" id="IPR023028">
    <property type="entry name" value="Mannitol_1_phos_5_DH"/>
</dbReference>
<dbReference type="GO" id="GO:0019592">
    <property type="term" value="P:mannitol catabolic process"/>
    <property type="evidence" value="ECO:0007669"/>
    <property type="project" value="TreeGrafter"/>
</dbReference>
<dbReference type="EC" id="1.1.1.17" evidence="2 7"/>
<dbReference type="SUPFAM" id="SSF48179">
    <property type="entry name" value="6-phosphogluconate dehydrogenase C-terminal domain-like"/>
    <property type="match status" value="1"/>
</dbReference>
<dbReference type="EMBL" id="VJMZ01000001">
    <property type="protein sequence ID" value="TRM10549.1"/>
    <property type="molecule type" value="Genomic_DNA"/>
</dbReference>
<dbReference type="PANTHER" id="PTHR30524:SF0">
    <property type="entry name" value="ALTRONATE OXIDOREDUCTASE-RELATED"/>
    <property type="match status" value="1"/>
</dbReference>
<gene>
    <name evidence="7" type="primary">mtlD</name>
    <name evidence="10" type="ORF">FH966_01775</name>
</gene>
<dbReference type="GO" id="GO:0005829">
    <property type="term" value="C:cytosol"/>
    <property type="evidence" value="ECO:0007669"/>
    <property type="project" value="TreeGrafter"/>
</dbReference>
<dbReference type="Pfam" id="PF01232">
    <property type="entry name" value="Mannitol_dh"/>
    <property type="match status" value="1"/>
</dbReference>
<dbReference type="InterPro" id="IPR008927">
    <property type="entry name" value="6-PGluconate_DH-like_C_sf"/>
</dbReference>
<dbReference type="InterPro" id="IPR000669">
    <property type="entry name" value="Mannitol_DH"/>
</dbReference>
<dbReference type="NCBIfam" id="NF002646">
    <property type="entry name" value="PRK02318.1-2"/>
    <property type="match status" value="1"/>
</dbReference>
<feature type="domain" description="Mannitol dehydrogenase C-terminal" evidence="9">
    <location>
        <begin position="203"/>
        <end position="364"/>
    </location>
</feature>
<dbReference type="Gene3D" id="3.40.50.720">
    <property type="entry name" value="NAD(P)-binding Rossmann-like Domain"/>
    <property type="match status" value="1"/>
</dbReference>
<sequence length="387" mass="43055">MRAIHFGAGNIGRGFIGALLYQAGYNTTFVDVNDVVIRELNDRQQYDVILADENSESLTVKNVSGINSMNHPDDVIDAIAASDIVTTAVGPNILRIISELIAKGLRKRLKTNQKPLNLIACENMIGGSTVLKENVFGHLSDSEQTSCANMVGFPDAAVDRIVPNQTNEDMLQVSVEPYYEWIVEQTDIKGDKPPISGITYVNDLKPYIERKLFTVNTGHAVPAYIGHCMGYATIYEAMQDQNVQEIIKGALHESGEALIQTYGFDRTAHQEYIEKIIKRFRNPYISDVVTRVGRGPIRKLGPQDRLIRPASLYLELTGETPKYLAQTIAAALLYRNENDEEAVKLQKIINEQGYKGTLQTIAKLDAQSPLIDKVLEQMDEINKLSKA</sequence>
<feature type="binding site" evidence="7">
    <location>
        <begin position="3"/>
        <end position="14"/>
    </location>
    <ligand>
        <name>NAD(+)</name>
        <dbReference type="ChEBI" id="CHEBI:57540"/>
    </ligand>
</feature>
<dbReference type="HAMAP" id="MF_00196">
    <property type="entry name" value="Mannitol_dehydrog"/>
    <property type="match status" value="1"/>
</dbReference>
<dbReference type="SUPFAM" id="SSF51735">
    <property type="entry name" value="NAD(P)-binding Rossmann-fold domains"/>
    <property type="match status" value="1"/>
</dbReference>
<dbReference type="NCBIfam" id="NF002650">
    <property type="entry name" value="PRK02318.2-2"/>
    <property type="match status" value="1"/>
</dbReference>
<evidence type="ECO:0000256" key="6">
    <source>
        <dbReference type="ARBA" id="ARBA00048615"/>
    </source>
</evidence>
<dbReference type="NCBIfam" id="NF002649">
    <property type="entry name" value="PRK02318.2-1"/>
    <property type="match status" value="1"/>
</dbReference>
<accession>A0A549YF80</accession>
<reference evidence="10 11" key="1">
    <citation type="submission" date="2019-07" db="EMBL/GenBank/DDBJ databases">
        <title>Genomic analysis of Lentibacillus sp. NKC851-2.</title>
        <authorList>
            <person name="Oh Y.J."/>
        </authorList>
    </citation>
    <scope>NUCLEOTIDE SEQUENCE [LARGE SCALE GENOMIC DNA]</scope>
    <source>
        <strain evidence="10 11">NKC851-2</strain>
    </source>
</reference>
<dbReference type="PRINTS" id="PR00084">
    <property type="entry name" value="MTLDHDRGNASE"/>
</dbReference>
<dbReference type="Proteomes" id="UP000319280">
    <property type="component" value="Unassembled WGS sequence"/>
</dbReference>
<dbReference type="InterPro" id="IPR036291">
    <property type="entry name" value="NAD(P)-bd_dom_sf"/>
</dbReference>
<protein>
    <recommendedName>
        <fullName evidence="3 7">Mannitol-1-phosphate 5-dehydrogenase</fullName>
        <ecNumber evidence="2 7">1.1.1.17</ecNumber>
    </recommendedName>
</protein>
<evidence type="ECO:0000256" key="3">
    <source>
        <dbReference type="ARBA" id="ARBA00016219"/>
    </source>
</evidence>
<evidence type="ECO:0000256" key="7">
    <source>
        <dbReference type="HAMAP-Rule" id="MF_00196"/>
    </source>
</evidence>
<dbReference type="GO" id="GO:0008926">
    <property type="term" value="F:mannitol-1-phosphate 5-dehydrogenase activity"/>
    <property type="evidence" value="ECO:0007669"/>
    <property type="project" value="UniProtKB-UniRule"/>
</dbReference>
<dbReference type="InterPro" id="IPR013328">
    <property type="entry name" value="6PGD_dom2"/>
</dbReference>
<dbReference type="AlphaFoldDB" id="A0A549YF80"/>